<dbReference type="Proteomes" id="UP000287224">
    <property type="component" value="Unassembled WGS sequence"/>
</dbReference>
<proteinExistence type="predicted"/>
<dbReference type="InterPro" id="IPR011990">
    <property type="entry name" value="TPR-like_helical_dom_sf"/>
</dbReference>
<evidence type="ECO:0000313" key="2">
    <source>
        <dbReference type="Proteomes" id="UP000287224"/>
    </source>
</evidence>
<keyword evidence="2" id="KW-1185">Reference proteome</keyword>
<gene>
    <name evidence="1" type="ORF">KDAU_04260</name>
</gene>
<name>A0A401Z8A5_9CHLR</name>
<sequence length="116" mass="13140">MEIHIQVVGEEQPELIDPLEHLARAYSAQEEYVRAQQYLLQALAIYQEAGRPEDMLLDSVLNSLAEIEIARGHPALARNYLDRSRAIRELTLGQNNPRTIEVAQKLASISTSQMTR</sequence>
<dbReference type="Gene3D" id="1.25.40.10">
    <property type="entry name" value="Tetratricopeptide repeat domain"/>
    <property type="match status" value="1"/>
</dbReference>
<evidence type="ECO:0008006" key="3">
    <source>
        <dbReference type="Google" id="ProtNLM"/>
    </source>
</evidence>
<organism evidence="1 2">
    <name type="scientific">Dictyobacter aurantiacus</name>
    <dbReference type="NCBI Taxonomy" id="1936993"/>
    <lineage>
        <taxon>Bacteria</taxon>
        <taxon>Bacillati</taxon>
        <taxon>Chloroflexota</taxon>
        <taxon>Ktedonobacteria</taxon>
        <taxon>Ktedonobacterales</taxon>
        <taxon>Dictyobacteraceae</taxon>
        <taxon>Dictyobacter</taxon>
    </lineage>
</organism>
<accession>A0A401Z8A5</accession>
<evidence type="ECO:0000313" key="1">
    <source>
        <dbReference type="EMBL" id="GCE03097.1"/>
    </source>
</evidence>
<dbReference type="EMBL" id="BIFQ01000001">
    <property type="protein sequence ID" value="GCE03097.1"/>
    <property type="molecule type" value="Genomic_DNA"/>
</dbReference>
<dbReference type="Pfam" id="PF13374">
    <property type="entry name" value="TPR_10"/>
    <property type="match status" value="2"/>
</dbReference>
<dbReference type="AlphaFoldDB" id="A0A401Z8A5"/>
<dbReference type="RefSeq" id="WP_126594406.1">
    <property type="nucleotide sequence ID" value="NZ_BIFQ01000001.1"/>
</dbReference>
<comment type="caution">
    <text evidence="1">The sequence shown here is derived from an EMBL/GenBank/DDBJ whole genome shotgun (WGS) entry which is preliminary data.</text>
</comment>
<protein>
    <recommendedName>
        <fullName evidence="3">MalT-like TPR region domain-containing protein</fullName>
    </recommendedName>
</protein>
<dbReference type="SUPFAM" id="SSF48452">
    <property type="entry name" value="TPR-like"/>
    <property type="match status" value="1"/>
</dbReference>
<reference evidence="2" key="1">
    <citation type="submission" date="2018-12" db="EMBL/GenBank/DDBJ databases">
        <title>Tengunoibacter tsumagoiensis gen. nov., sp. nov., Dictyobacter kobayashii sp. nov., D. alpinus sp. nov., and D. joshuensis sp. nov. and description of Dictyobacteraceae fam. nov. within the order Ktedonobacterales isolated from Tengu-no-mugimeshi.</title>
        <authorList>
            <person name="Wang C.M."/>
            <person name="Zheng Y."/>
            <person name="Sakai Y."/>
            <person name="Toyoda A."/>
            <person name="Minakuchi Y."/>
            <person name="Abe K."/>
            <person name="Yokota A."/>
            <person name="Yabe S."/>
        </authorList>
    </citation>
    <scope>NUCLEOTIDE SEQUENCE [LARGE SCALE GENOMIC DNA]</scope>
    <source>
        <strain evidence="2">S-27</strain>
    </source>
</reference>